<evidence type="ECO:0000313" key="4">
    <source>
        <dbReference type="EMBL" id="QWT49092.1"/>
    </source>
</evidence>
<dbReference type="SMART" id="SM00771">
    <property type="entry name" value="ZipA_C"/>
    <property type="match status" value="1"/>
</dbReference>
<keyword evidence="2" id="KW-0472">Membrane</keyword>
<reference evidence="4" key="1">
    <citation type="submission" date="2020-11" db="EMBL/GenBank/DDBJ databases">
        <title>Azospira inquinata sp. nov.</title>
        <authorList>
            <person name="Moe W.M."/>
            <person name="Mikes M.C."/>
        </authorList>
    </citation>
    <scope>NUCLEOTIDE SEQUENCE</scope>
    <source>
        <strain evidence="4">Azo-3</strain>
    </source>
</reference>
<dbReference type="PANTHER" id="PTHR38685:SF1">
    <property type="entry name" value="CELL DIVISION PROTEIN ZIPA"/>
    <property type="match status" value="1"/>
</dbReference>
<keyword evidence="1 4" id="KW-0132">Cell division</keyword>
<dbReference type="AlphaFoldDB" id="A0A975SML7"/>
<comment type="function">
    <text evidence="1">Essential cell division protein that stabilizes the FtsZ protofilaments by cross-linking them and that serves as a cytoplasmic membrane anchor for the Z ring. Also required for the recruitment to the septal ring of downstream cell division proteins.</text>
</comment>
<keyword evidence="2" id="KW-0997">Cell inner membrane</keyword>
<dbReference type="RefSeq" id="WP_216128035.1">
    <property type="nucleotide sequence ID" value="NZ_CP064782.1"/>
</dbReference>
<dbReference type="InterPro" id="IPR011919">
    <property type="entry name" value="Cell_div_ZipA"/>
</dbReference>
<keyword evidence="2" id="KW-1003">Cell membrane</keyword>
<keyword evidence="1" id="KW-0131">Cell cycle</keyword>
<dbReference type="GO" id="GO:0005886">
    <property type="term" value="C:plasma membrane"/>
    <property type="evidence" value="ECO:0007669"/>
    <property type="project" value="UniProtKB-SubCell"/>
</dbReference>
<organism evidence="4 5">
    <name type="scientific">Azospira inquinata</name>
    <dbReference type="NCBI Taxonomy" id="2785627"/>
    <lineage>
        <taxon>Bacteria</taxon>
        <taxon>Pseudomonadati</taxon>
        <taxon>Pseudomonadota</taxon>
        <taxon>Betaproteobacteria</taxon>
        <taxon>Rhodocyclales</taxon>
        <taxon>Rhodocyclaceae</taxon>
        <taxon>Azospira</taxon>
    </lineage>
</organism>
<evidence type="ECO:0000259" key="3">
    <source>
        <dbReference type="SMART" id="SM00771"/>
    </source>
</evidence>
<dbReference type="Proteomes" id="UP000683428">
    <property type="component" value="Chromosome"/>
</dbReference>
<sequence>MTELQMGLIGLGTVAVVGVLAYNKWQERKHRHIAEQMLHSNHTDVLLSEGGEAVVQPEGEEEEYARLIERPAQPAAAQERVEPALEPVASVTEERREPVMQPAPTAPAMAMPLVREDGEGARVAPAPAAPAVPVAPVAPAPAPVFHAPAQEAPLAPPPPPAPLVDAASRAPSVEEDLTDIPDLPAPEPEAVVSGAPAMPVGPVPPALLSPQSDYIVSLETVDFIPACQFLQSQRDALLRVGKRITWIGFNERTGEWDHLADDSEVEYRRIQVGVQLADRRGALSDGELSVFHTALRQVAEEFMAVADLPPRKSALDQAFALDRFCADVDIQVGINVVATSQAFPGTKVRALAEAAGMTLGMDGVFTRRDDDGRVLYTLSNQGATPFSLESMKTTLVQGMTFLLDVPQVPNGDRVFNQMAEQARRFADTLHGVVVDDNRQPLTEPQLEPIRRQIGQYQGTMAKHGLTAGGSLALRLFS</sequence>
<dbReference type="KEGG" id="aiq:Azoinq_00255"/>
<evidence type="ECO:0000256" key="1">
    <source>
        <dbReference type="RuleBase" id="RU003612"/>
    </source>
</evidence>
<dbReference type="InterPro" id="IPR007449">
    <property type="entry name" value="ZipA_FtsZ-bd_C"/>
</dbReference>
<protein>
    <recommendedName>
        <fullName evidence="1">Cell division protein ZipA</fullName>
    </recommendedName>
</protein>
<accession>A0A975SML7</accession>
<feature type="domain" description="ZipA C-terminal FtsZ-binding" evidence="3">
    <location>
        <begin position="328"/>
        <end position="453"/>
    </location>
</feature>
<comment type="subcellular location">
    <subcellularLocation>
        <location evidence="2">Cell inner membrane</location>
        <topology evidence="2">Single-pass type I membrane protein</topology>
    </subcellularLocation>
</comment>
<evidence type="ECO:0000256" key="2">
    <source>
        <dbReference type="RuleBase" id="RU003613"/>
    </source>
</evidence>
<evidence type="ECO:0000313" key="5">
    <source>
        <dbReference type="Proteomes" id="UP000683428"/>
    </source>
</evidence>
<dbReference type="Pfam" id="PF04354">
    <property type="entry name" value="ZipA_C"/>
    <property type="match status" value="1"/>
</dbReference>
<keyword evidence="5" id="KW-1185">Reference proteome</keyword>
<keyword evidence="2" id="KW-0812">Transmembrane</keyword>
<dbReference type="GO" id="GO:0032153">
    <property type="term" value="C:cell division site"/>
    <property type="evidence" value="ECO:0007669"/>
    <property type="project" value="TreeGrafter"/>
</dbReference>
<dbReference type="PANTHER" id="PTHR38685">
    <property type="entry name" value="CELL DIVISION PROTEIN ZIPA"/>
    <property type="match status" value="1"/>
</dbReference>
<comment type="similarity">
    <text evidence="1">Belongs to the ZipA family.</text>
</comment>
<dbReference type="GO" id="GO:0000917">
    <property type="term" value="P:division septum assembly"/>
    <property type="evidence" value="ECO:0007669"/>
    <property type="project" value="TreeGrafter"/>
</dbReference>
<gene>
    <name evidence="4" type="ORF">Azoinq_00255</name>
</gene>
<dbReference type="EMBL" id="CP064782">
    <property type="protein sequence ID" value="QWT49092.1"/>
    <property type="molecule type" value="Genomic_DNA"/>
</dbReference>
<name>A0A975SML7_9RHOO</name>
<proteinExistence type="inferred from homology"/>